<dbReference type="Gene3D" id="2.120.10.30">
    <property type="entry name" value="TolB, C-terminal domain"/>
    <property type="match status" value="1"/>
</dbReference>
<dbReference type="NCBIfam" id="NF033206">
    <property type="entry name" value="ScyE_fam"/>
    <property type="match status" value="1"/>
</dbReference>
<dbReference type="EMBL" id="RQJP01000001">
    <property type="protein sequence ID" value="RRB17999.1"/>
    <property type="molecule type" value="Genomic_DNA"/>
</dbReference>
<dbReference type="InterPro" id="IPR048031">
    <property type="entry name" value="ScyD/ScyE-like"/>
</dbReference>
<accession>A0A3P1CXP4</accession>
<keyword evidence="2" id="KW-1185">Reference proteome</keyword>
<organism evidence="1 2">
    <name type="scientific">Larkinella knui</name>
    <dbReference type="NCBI Taxonomy" id="2025310"/>
    <lineage>
        <taxon>Bacteria</taxon>
        <taxon>Pseudomonadati</taxon>
        <taxon>Bacteroidota</taxon>
        <taxon>Cytophagia</taxon>
        <taxon>Cytophagales</taxon>
        <taxon>Spirosomataceae</taxon>
        <taxon>Larkinella</taxon>
    </lineage>
</organism>
<name>A0A3P1CXP4_9BACT</name>
<dbReference type="OrthoDB" id="928769at2"/>
<dbReference type="PROSITE" id="PS51257">
    <property type="entry name" value="PROKAR_LIPOPROTEIN"/>
    <property type="match status" value="1"/>
</dbReference>
<reference evidence="1 2" key="1">
    <citation type="submission" date="2018-11" db="EMBL/GenBank/DDBJ databases">
        <authorList>
            <person name="Zhou Z."/>
            <person name="Wang G."/>
        </authorList>
    </citation>
    <scope>NUCLEOTIDE SEQUENCE [LARGE SCALE GENOMIC DNA]</scope>
    <source>
        <strain evidence="1 2">KCTC42998</strain>
    </source>
</reference>
<dbReference type="InterPro" id="IPR015943">
    <property type="entry name" value="WD40/YVTN_repeat-like_dom_sf"/>
</dbReference>
<dbReference type="Proteomes" id="UP000274271">
    <property type="component" value="Unassembled WGS sequence"/>
</dbReference>
<dbReference type="Gene3D" id="2.130.10.10">
    <property type="entry name" value="YVTN repeat-like/Quinoprotein amine dehydrogenase"/>
    <property type="match status" value="1"/>
</dbReference>
<gene>
    <name evidence="1" type="ORF">EHT87_06920</name>
</gene>
<dbReference type="RefSeq" id="WP_124905156.1">
    <property type="nucleotide sequence ID" value="NZ_RQJP01000001.1"/>
</dbReference>
<sequence>MNTTRITIQSLLALLLVSSLLFGVTSCFQQIQDHRFPNPTAFSAAQGPPFAAGLNFPIGLTEDNKGNVWVTEVGSGTVNNGQVSVITPTGTFPVITGFKSGISPENSPEGLNHLLYKDGKLYILHGTDEALYIVDVSTFVPGTSAPISASSPLLTKIDIGPFVRKAHPNAPDEEHSNPFNLAFGPNGDLFITDSGANAIIRWAKSNGELSVYAVFPDITGPLSGDVVPTGIIFDGTKFWVSSLTGAPFVNGVARIYQVTPSGNTGVVTEYKSGFTGMTDIALTPGGKPIVTEFGFSGTGRLANGDDATVSLFTPAITPVDILASTTNADTYYILYYGPGLIIKITATN</sequence>
<protein>
    <submittedName>
        <fullName evidence="1">ScyD/ScyE family protein</fullName>
    </submittedName>
</protein>
<evidence type="ECO:0000313" key="1">
    <source>
        <dbReference type="EMBL" id="RRB17999.1"/>
    </source>
</evidence>
<proteinExistence type="predicted"/>
<evidence type="ECO:0000313" key="2">
    <source>
        <dbReference type="Proteomes" id="UP000274271"/>
    </source>
</evidence>
<dbReference type="InterPro" id="IPR011042">
    <property type="entry name" value="6-blade_b-propeller_TolB-like"/>
</dbReference>
<comment type="caution">
    <text evidence="1">The sequence shown here is derived from an EMBL/GenBank/DDBJ whole genome shotgun (WGS) entry which is preliminary data.</text>
</comment>
<dbReference type="AlphaFoldDB" id="A0A3P1CXP4"/>
<dbReference type="SUPFAM" id="SSF63829">
    <property type="entry name" value="Calcium-dependent phosphotriesterase"/>
    <property type="match status" value="1"/>
</dbReference>